<gene>
    <name evidence="2" type="ORF">MNBD_ALPHA11-1230</name>
</gene>
<dbReference type="EMBL" id="UOEQ01000068">
    <property type="protein sequence ID" value="VAW15628.1"/>
    <property type="molecule type" value="Genomic_DNA"/>
</dbReference>
<reference evidence="2" key="1">
    <citation type="submission" date="2018-06" db="EMBL/GenBank/DDBJ databases">
        <authorList>
            <person name="Zhirakovskaya E."/>
        </authorList>
    </citation>
    <scope>NUCLEOTIDE SEQUENCE</scope>
</reference>
<evidence type="ECO:0000313" key="2">
    <source>
        <dbReference type="EMBL" id="VAW15628.1"/>
    </source>
</evidence>
<organism evidence="2">
    <name type="scientific">hydrothermal vent metagenome</name>
    <dbReference type="NCBI Taxonomy" id="652676"/>
    <lineage>
        <taxon>unclassified sequences</taxon>
        <taxon>metagenomes</taxon>
        <taxon>ecological metagenomes</taxon>
    </lineage>
</organism>
<sequence length="48" mass="5502">MRITVRESISTRDANALHNHKNFKSHQKHSNQIYGQLLSGKIVRVKCG</sequence>
<feature type="compositionally biased region" description="Basic residues" evidence="1">
    <location>
        <begin position="18"/>
        <end position="28"/>
    </location>
</feature>
<dbReference type="AlphaFoldDB" id="A0A3B0TC56"/>
<proteinExistence type="predicted"/>
<name>A0A3B0TC56_9ZZZZ</name>
<protein>
    <submittedName>
        <fullName evidence="2">Uncharacterized protein</fullName>
    </submittedName>
</protein>
<feature type="region of interest" description="Disordered" evidence="1">
    <location>
        <begin position="1"/>
        <end position="28"/>
    </location>
</feature>
<accession>A0A3B0TC56</accession>
<evidence type="ECO:0000256" key="1">
    <source>
        <dbReference type="SAM" id="MobiDB-lite"/>
    </source>
</evidence>